<dbReference type="InterPro" id="IPR001633">
    <property type="entry name" value="EAL_dom"/>
</dbReference>
<feature type="transmembrane region" description="Helical" evidence="2">
    <location>
        <begin position="40"/>
        <end position="61"/>
    </location>
</feature>
<feature type="transmembrane region" description="Helical" evidence="2">
    <location>
        <begin position="275"/>
        <end position="292"/>
    </location>
</feature>
<keyword evidence="1" id="KW-0175">Coiled coil</keyword>
<keyword evidence="2" id="KW-0472">Membrane</keyword>
<dbReference type="SUPFAM" id="SSF141868">
    <property type="entry name" value="EAL domain-like"/>
    <property type="match status" value="1"/>
</dbReference>
<dbReference type="STRING" id="363870.NG54_03725"/>
<feature type="transmembrane region" description="Helical" evidence="2">
    <location>
        <begin position="164"/>
        <end position="188"/>
    </location>
</feature>
<dbReference type="Pfam" id="PF00990">
    <property type="entry name" value="GGDEF"/>
    <property type="match status" value="1"/>
</dbReference>
<evidence type="ECO:0000256" key="2">
    <source>
        <dbReference type="SAM" id="Phobius"/>
    </source>
</evidence>
<dbReference type="FunFam" id="3.30.70.270:FF:000001">
    <property type="entry name" value="Diguanylate cyclase domain protein"/>
    <property type="match status" value="1"/>
</dbReference>
<dbReference type="Gene3D" id="3.30.70.270">
    <property type="match status" value="1"/>
</dbReference>
<reference evidence="5 6" key="1">
    <citation type="submission" date="2014-10" db="EMBL/GenBank/DDBJ databases">
        <title>Draft genome of phytase producing Bacillus ginsengihumi strain M2.11.</title>
        <authorList>
            <person name="Toymentseva A."/>
            <person name="Boulygina E.A."/>
            <person name="Kazakov S.V."/>
            <person name="Kayumov I."/>
            <person name="Suleimanova A.D."/>
            <person name="Mardanova A.M."/>
            <person name="Maria S.N."/>
            <person name="Sergey M.Y."/>
            <person name="Sharipova M.R."/>
        </authorList>
    </citation>
    <scope>NUCLEOTIDE SEQUENCE [LARGE SCALE GENOMIC DNA]</scope>
    <source>
        <strain evidence="5 6">M2.11</strain>
    </source>
</reference>
<dbReference type="SMART" id="SM00267">
    <property type="entry name" value="GGDEF"/>
    <property type="match status" value="1"/>
</dbReference>
<feature type="transmembrane region" description="Helical" evidence="2">
    <location>
        <begin position="9"/>
        <end position="28"/>
    </location>
</feature>
<feature type="transmembrane region" description="Helical" evidence="2">
    <location>
        <begin position="200"/>
        <end position="221"/>
    </location>
</feature>
<feature type="coiled-coil region" evidence="1">
    <location>
        <begin position="320"/>
        <end position="351"/>
    </location>
</feature>
<accession>A0A0A6VI60</accession>
<dbReference type="PANTHER" id="PTHR44757">
    <property type="entry name" value="DIGUANYLATE CYCLASE DGCP"/>
    <property type="match status" value="1"/>
</dbReference>
<dbReference type="Gene3D" id="3.20.20.450">
    <property type="entry name" value="EAL domain"/>
    <property type="match status" value="1"/>
</dbReference>
<dbReference type="FunFam" id="3.20.20.450:FF:000001">
    <property type="entry name" value="Cyclic di-GMP phosphodiesterase yahA"/>
    <property type="match status" value="1"/>
</dbReference>
<organism evidence="5 6">
    <name type="scientific">Heyndrickxia ginsengihumi</name>
    <dbReference type="NCBI Taxonomy" id="363870"/>
    <lineage>
        <taxon>Bacteria</taxon>
        <taxon>Bacillati</taxon>
        <taxon>Bacillota</taxon>
        <taxon>Bacilli</taxon>
        <taxon>Bacillales</taxon>
        <taxon>Bacillaceae</taxon>
        <taxon>Heyndrickxia</taxon>
    </lineage>
</organism>
<dbReference type="Pfam" id="PF00563">
    <property type="entry name" value="EAL"/>
    <property type="match status" value="1"/>
</dbReference>
<dbReference type="InterPro" id="IPR052155">
    <property type="entry name" value="Biofilm_reg_signaling"/>
</dbReference>
<feature type="domain" description="EAL" evidence="3">
    <location>
        <begin position="525"/>
        <end position="776"/>
    </location>
</feature>
<sequence>MHIFQTKKFAYFFIIIFILSNFIWNLLLRNQQALLDWGGVTFQVIACLISVGWLISAFAKYHGSLRSFWVLLSLGILCYLIGTLIWSFEHFILHLSANRNKLPEVFWLAQNGFYFVALLVSMNNIKNNLFTIRSFLDMLIAMVVAITFSWIFLIGPLLEHRTTIIFHITEILYPILDLGVFVGVLSFFSASHHRIFSKKTTILLTAGLLIQIIADTIYSYLKIVNQYSVGSVNEPLWILSILFIGLSSIGYAPSQSRESHIDPVRQHSSMLIKHSIPYLGVIFLSIYAISFFEKKSPAFLGLFISILLVIVRQLFTLFENKKLVDNLNQLNEELEVKVKERTDRLVETINNMEYLAYHDTVTNLPNRRFLEKRLSQAIPHLSDESKQMAFMLFDLDRFKHINDSLGHSYGDLLLKEVSKRIVQCLKPTEEVFRIGGDEFALLIENTNKQEIEKTALRLLSTIRKTFYLKDFELHITPSIGVAIFPDHGSDLDSLLMKADTAMYKVKANGKNNYKVYTSSMSMEHMMEFEHSLRKALEWDEFLLYYQPQVSIATNKIVGVEALLRWRRPGYGFIPPADFIPLAEETGLILAIGEKVLRKACEQSVAWRQKGLTDLRIAVNISTLQFQQTNFIEMVTNIISETGANPNQIELEITESVAMGPIENFLAKLSLLKHMGFQIAIDDFGTGYSSLHYLSQFQINRLKIDRSFISSLEKSEKDEAIVKLIVMMAKGLNFNVLAEGVETEAQSTFLKQIGCDEFQGYLFSRPLSLDECEHLLF</sequence>
<feature type="transmembrane region" description="Helical" evidence="2">
    <location>
        <begin position="68"/>
        <end position="93"/>
    </location>
</feature>
<feature type="domain" description="GGDEF" evidence="4">
    <location>
        <begin position="386"/>
        <end position="518"/>
    </location>
</feature>
<dbReference type="AlphaFoldDB" id="A0A0A6VI60"/>
<feature type="transmembrane region" description="Helical" evidence="2">
    <location>
        <begin position="298"/>
        <end position="318"/>
    </location>
</feature>
<dbReference type="EMBL" id="JRUN01000007">
    <property type="protein sequence ID" value="KHD86284.1"/>
    <property type="molecule type" value="Genomic_DNA"/>
</dbReference>
<keyword evidence="2" id="KW-1133">Transmembrane helix</keyword>
<keyword evidence="2" id="KW-0812">Transmembrane</keyword>
<dbReference type="SMART" id="SM00052">
    <property type="entry name" value="EAL"/>
    <property type="match status" value="1"/>
</dbReference>
<name>A0A0A6VI60_9BACI</name>
<dbReference type="SUPFAM" id="SSF55073">
    <property type="entry name" value="Nucleotide cyclase"/>
    <property type="match status" value="1"/>
</dbReference>
<dbReference type="CDD" id="cd01949">
    <property type="entry name" value="GGDEF"/>
    <property type="match status" value="1"/>
</dbReference>
<dbReference type="CDD" id="cd01948">
    <property type="entry name" value="EAL"/>
    <property type="match status" value="1"/>
</dbReference>
<comment type="caution">
    <text evidence="5">The sequence shown here is derived from an EMBL/GenBank/DDBJ whole genome shotgun (WGS) entry which is preliminary data.</text>
</comment>
<dbReference type="InterPro" id="IPR000160">
    <property type="entry name" value="GGDEF_dom"/>
</dbReference>
<dbReference type="PROSITE" id="PS50883">
    <property type="entry name" value="EAL"/>
    <property type="match status" value="1"/>
</dbReference>
<evidence type="ECO:0000259" key="3">
    <source>
        <dbReference type="PROSITE" id="PS50883"/>
    </source>
</evidence>
<dbReference type="InterPro" id="IPR029787">
    <property type="entry name" value="Nucleotide_cyclase"/>
</dbReference>
<dbReference type="NCBIfam" id="TIGR00254">
    <property type="entry name" value="GGDEF"/>
    <property type="match status" value="1"/>
</dbReference>
<evidence type="ECO:0000256" key="1">
    <source>
        <dbReference type="SAM" id="Coils"/>
    </source>
</evidence>
<feature type="transmembrane region" description="Helical" evidence="2">
    <location>
        <begin position="236"/>
        <end position="254"/>
    </location>
</feature>
<evidence type="ECO:0000313" key="6">
    <source>
        <dbReference type="Proteomes" id="UP000030588"/>
    </source>
</evidence>
<dbReference type="PANTHER" id="PTHR44757:SF2">
    <property type="entry name" value="BIOFILM ARCHITECTURE MAINTENANCE PROTEIN MBAA"/>
    <property type="match status" value="1"/>
</dbReference>
<dbReference type="InterPro" id="IPR043128">
    <property type="entry name" value="Rev_trsase/Diguanyl_cyclase"/>
</dbReference>
<evidence type="ECO:0008006" key="7">
    <source>
        <dbReference type="Google" id="ProtNLM"/>
    </source>
</evidence>
<evidence type="ECO:0000313" key="5">
    <source>
        <dbReference type="EMBL" id="KHD86284.1"/>
    </source>
</evidence>
<feature type="transmembrane region" description="Helical" evidence="2">
    <location>
        <begin position="135"/>
        <end position="158"/>
    </location>
</feature>
<proteinExistence type="predicted"/>
<dbReference type="PROSITE" id="PS50887">
    <property type="entry name" value="GGDEF"/>
    <property type="match status" value="1"/>
</dbReference>
<protein>
    <recommendedName>
        <fullName evidence="7">Diguanylate cyclase/phosphodiesterase</fullName>
    </recommendedName>
</protein>
<dbReference type="InterPro" id="IPR035919">
    <property type="entry name" value="EAL_sf"/>
</dbReference>
<dbReference type="Proteomes" id="UP000030588">
    <property type="component" value="Unassembled WGS sequence"/>
</dbReference>
<gene>
    <name evidence="5" type="ORF">NG54_03725</name>
</gene>
<evidence type="ECO:0000259" key="4">
    <source>
        <dbReference type="PROSITE" id="PS50887"/>
    </source>
</evidence>